<dbReference type="CDD" id="cd02799">
    <property type="entry name" value="tRNA_bind_EMAP-II_like"/>
    <property type="match status" value="1"/>
</dbReference>
<dbReference type="PROSITE" id="PS50886">
    <property type="entry name" value="TRBD"/>
    <property type="match status" value="1"/>
</dbReference>
<dbReference type="InterPro" id="IPR012340">
    <property type="entry name" value="NA-bd_OB-fold"/>
</dbReference>
<protein>
    <recommendedName>
        <fullName evidence="5">tRNA-binding domain-containing protein</fullName>
    </recommendedName>
</protein>
<keyword evidence="2 3" id="KW-0694">RNA-binding</keyword>
<dbReference type="CDD" id="cd10304">
    <property type="entry name" value="GST_C_Arc1p_N_like"/>
    <property type="match status" value="1"/>
</dbReference>
<sequence length="530" mass="58164">MSNASALALILQPTQYDTQLNSYFSFLQLLLPWEQSTSTDNDKSDVTSLRPMQSVIGPSDIPAGPYNSTILHLSDMSSVGSRKKSVVLALCKYLSLDPSVVPAHSLGSDIKSLYLNITAASGHGVNQSDEVLEWVAFAESFPVAHDVCFENLKRLNDELSGKSVLLGNGLKPSEADVIVYSVIHSSLINFPDTNKEKLSHVLRWMDYIQHKQEFVGLFEKILLQKPGFEPPVTKPVGSAEADLKSNKTEQSMKNVNKSETDLSKDKNKAEGKASGGKSTGDKEPTKSKAKPAEKEVAEKENEVSVSLLNIQVGLIRKAWKHPSADSLLVEEIDVGEAKLRQVVSGLAKYCSPDELTNRRVALITNVKPGKLRDVVSEGLVLCASNEGPTVVEPLLPPEGAKIGERISFSGLEADLLSKSKVRDLPVYLIWGFLRKKAWCLEQAYSLWNIPIRHRLVMNGSNWVCLAFEFSLQVDMIEGKPEDVLNPKKKQLEKITPHLFTDDKGVATFKGIPFLTSGGPCTSSIPRATIK</sequence>
<dbReference type="InterPro" id="IPR036282">
    <property type="entry name" value="Glutathione-S-Trfase_C_sf"/>
</dbReference>
<dbReference type="SUPFAM" id="SSF47616">
    <property type="entry name" value="GST C-terminal domain-like"/>
    <property type="match status" value="1"/>
</dbReference>
<evidence type="ECO:0000313" key="7">
    <source>
        <dbReference type="Proteomes" id="UP001189624"/>
    </source>
</evidence>
<dbReference type="Gene3D" id="2.40.50.140">
    <property type="entry name" value="Nucleic acid-binding proteins"/>
    <property type="match status" value="2"/>
</dbReference>
<dbReference type="SUPFAM" id="SSF50249">
    <property type="entry name" value="Nucleic acid-binding proteins"/>
    <property type="match status" value="1"/>
</dbReference>
<dbReference type="Pfam" id="PF01588">
    <property type="entry name" value="tRNA_bind"/>
    <property type="match status" value="1"/>
</dbReference>
<feature type="compositionally biased region" description="Basic and acidic residues" evidence="4">
    <location>
        <begin position="256"/>
        <end position="271"/>
    </location>
</feature>
<dbReference type="FunFam" id="1.20.1050.130:FF:000018">
    <property type="entry name" value="tRNA-binding region domain-containing protein"/>
    <property type="match status" value="1"/>
</dbReference>
<dbReference type="GO" id="GO:0032991">
    <property type="term" value="C:protein-containing complex"/>
    <property type="evidence" value="ECO:0007669"/>
    <property type="project" value="UniProtKB-ARBA"/>
</dbReference>
<dbReference type="InterPro" id="IPR053836">
    <property type="entry name" value="Arc1-like_N"/>
</dbReference>
<gene>
    <name evidence="6" type="ORF">AYBTSS11_LOCUS26625</name>
</gene>
<dbReference type="InterPro" id="IPR051270">
    <property type="entry name" value="Tyrosine-tRNA_ligase_regulator"/>
</dbReference>
<evidence type="ECO:0000256" key="3">
    <source>
        <dbReference type="PROSITE-ProRule" id="PRU00209"/>
    </source>
</evidence>
<dbReference type="GO" id="GO:0000049">
    <property type="term" value="F:tRNA binding"/>
    <property type="evidence" value="ECO:0007669"/>
    <property type="project" value="UniProtKB-UniRule"/>
</dbReference>
<dbReference type="Pfam" id="PF21972">
    <property type="entry name" value="Arc1p_N_like"/>
    <property type="match status" value="1"/>
</dbReference>
<name>A0AA86W0N3_9FABA</name>
<dbReference type="EMBL" id="OY731406">
    <property type="protein sequence ID" value="CAJ1974545.1"/>
    <property type="molecule type" value="Genomic_DNA"/>
</dbReference>
<evidence type="ECO:0000313" key="6">
    <source>
        <dbReference type="EMBL" id="CAJ1974545.1"/>
    </source>
</evidence>
<organism evidence="6 7">
    <name type="scientific">Sphenostylis stenocarpa</name>
    <dbReference type="NCBI Taxonomy" id="92480"/>
    <lineage>
        <taxon>Eukaryota</taxon>
        <taxon>Viridiplantae</taxon>
        <taxon>Streptophyta</taxon>
        <taxon>Embryophyta</taxon>
        <taxon>Tracheophyta</taxon>
        <taxon>Spermatophyta</taxon>
        <taxon>Magnoliopsida</taxon>
        <taxon>eudicotyledons</taxon>
        <taxon>Gunneridae</taxon>
        <taxon>Pentapetalae</taxon>
        <taxon>rosids</taxon>
        <taxon>fabids</taxon>
        <taxon>Fabales</taxon>
        <taxon>Fabaceae</taxon>
        <taxon>Papilionoideae</taxon>
        <taxon>50 kb inversion clade</taxon>
        <taxon>NPAAA clade</taxon>
        <taxon>indigoferoid/millettioid clade</taxon>
        <taxon>Phaseoleae</taxon>
        <taxon>Sphenostylis</taxon>
    </lineage>
</organism>
<dbReference type="PANTHER" id="PTHR11586">
    <property type="entry name" value="TRNA-AMINOACYLATION COFACTOR ARC1 FAMILY MEMBER"/>
    <property type="match status" value="1"/>
</dbReference>
<keyword evidence="7" id="KW-1185">Reference proteome</keyword>
<evidence type="ECO:0000256" key="1">
    <source>
        <dbReference type="ARBA" id="ARBA00022555"/>
    </source>
</evidence>
<accession>A0AA86W0N3</accession>
<dbReference type="Gramene" id="rna-AYBTSS11_LOCUS26625">
    <property type="protein sequence ID" value="CAJ1974545.1"/>
    <property type="gene ID" value="gene-AYBTSS11_LOCUS26625"/>
</dbReference>
<feature type="domain" description="TRNA-binding" evidence="5">
    <location>
        <begin position="304"/>
        <end position="407"/>
    </location>
</feature>
<evidence type="ECO:0000256" key="2">
    <source>
        <dbReference type="ARBA" id="ARBA00022884"/>
    </source>
</evidence>
<proteinExistence type="predicted"/>
<dbReference type="InterPro" id="IPR002547">
    <property type="entry name" value="tRNA-bd_dom"/>
</dbReference>
<dbReference type="AlphaFoldDB" id="A0AA86W0N3"/>
<dbReference type="Gene3D" id="1.20.1050.130">
    <property type="match status" value="1"/>
</dbReference>
<keyword evidence="1 3" id="KW-0820">tRNA-binding</keyword>
<feature type="compositionally biased region" description="Basic and acidic residues" evidence="4">
    <location>
        <begin position="279"/>
        <end position="298"/>
    </location>
</feature>
<evidence type="ECO:0000259" key="5">
    <source>
        <dbReference type="PROSITE" id="PS50886"/>
    </source>
</evidence>
<dbReference type="PANTHER" id="PTHR11586:SF33">
    <property type="entry name" value="AMINOACYL TRNA SYNTHASE COMPLEX-INTERACTING MULTIFUNCTIONAL PROTEIN 1"/>
    <property type="match status" value="1"/>
</dbReference>
<feature type="region of interest" description="Disordered" evidence="4">
    <location>
        <begin position="233"/>
        <end position="298"/>
    </location>
</feature>
<evidence type="ECO:0000256" key="4">
    <source>
        <dbReference type="SAM" id="MobiDB-lite"/>
    </source>
</evidence>
<reference evidence="6" key="1">
    <citation type="submission" date="2023-10" db="EMBL/GenBank/DDBJ databases">
        <authorList>
            <person name="Domelevo Entfellner J.-B."/>
        </authorList>
    </citation>
    <scope>NUCLEOTIDE SEQUENCE</scope>
</reference>
<dbReference type="Proteomes" id="UP001189624">
    <property type="component" value="Chromosome 9"/>
</dbReference>